<dbReference type="PATRIC" id="fig|1121451.3.peg.2130"/>
<dbReference type="EMBL" id="FO203522">
    <property type="protein sequence ID" value="CCO24171.1"/>
    <property type="molecule type" value="Genomic_DNA"/>
</dbReference>
<dbReference type="SMART" id="SM00304">
    <property type="entry name" value="HAMP"/>
    <property type="match status" value="1"/>
</dbReference>
<sequence length="721" mass="78656">MKCFQNLRMMYKIMLPIGILLLAALASMEYFAANHSSKAIEKVAKKEISALARQYSGEILNYMTYAQGQAQGLASTFAQFRRENIDLSREDAISMLVGLIKGDDSFIGGSNGWEPNAFDGRDAEYANTELHDKTGRLIPYAFRAAGSFKVVPLAEYFVPGDGDYYLKPIERRRPYITPPYPYNVDGKQLTLTTIGVPIMLDGRPLGVVCVDMPITNINELVSQIRPYETGYAWLMMPNGDFIYHPDTDLVGKNILDIVKFDDESGFKRAMDKGKPFFEIQTSGASGKRSMVQYVPIEFKDSGQRWYLAVSAPMNEILSDAHDLTRDLLTMGAITLVLVMIAIFFVARSISRPIGIMAGTAKEVAGGNMDINFDDSMFGGELLDLNIAMREMLTGLVEHISMSEKMTEQAKKQTMKAQIALKEADEARNQAENAKREGMLHAADRLADIVSQVASASQELTAQIDESNRGSENQRERTTESATAMEQMNASVLEVARNAAEAADSADNARSEAEKGGAIVNDVVKHINKVQTMTVEMEKGLNMLGEQAEGIGKIMNVITDIADQTNLLALNAAIEAARAGDAGRGFAVVADEVRKLAEKTMDATKEVGNYISAIQNGTRENINGMTMAAAEVAASTESANEAGNALEGIVEIVEETAGQVRSIATASEEQSAASEQINRGIEEVNLIANDNAQAMRESSVAVEELMKLGEELTSLIEQLRQS</sequence>
<keyword evidence="7 9" id="KW-0807">Transducer</keyword>
<dbReference type="InterPro" id="IPR004089">
    <property type="entry name" value="MCPsignal_dom"/>
</dbReference>
<dbReference type="PANTHER" id="PTHR32089">
    <property type="entry name" value="METHYL-ACCEPTING CHEMOTAXIS PROTEIN MCPB"/>
    <property type="match status" value="1"/>
</dbReference>
<keyword evidence="4 12" id="KW-0812">Transmembrane</keyword>
<dbReference type="eggNOG" id="COG0840">
    <property type="taxonomic scope" value="Bacteria"/>
</dbReference>
<evidence type="ECO:0000256" key="9">
    <source>
        <dbReference type="PROSITE-ProRule" id="PRU00284"/>
    </source>
</evidence>
<evidence type="ECO:0000256" key="8">
    <source>
        <dbReference type="ARBA" id="ARBA00029447"/>
    </source>
</evidence>
<accession>L0RF35</accession>
<dbReference type="CDD" id="cd11386">
    <property type="entry name" value="MCP_signal"/>
    <property type="match status" value="1"/>
</dbReference>
<keyword evidence="3" id="KW-0145">Chemotaxis</keyword>
<evidence type="ECO:0000256" key="4">
    <source>
        <dbReference type="ARBA" id="ARBA00022692"/>
    </source>
</evidence>
<dbReference type="Proteomes" id="UP000010808">
    <property type="component" value="Chromosome"/>
</dbReference>
<evidence type="ECO:0000256" key="5">
    <source>
        <dbReference type="ARBA" id="ARBA00022989"/>
    </source>
</evidence>
<feature type="domain" description="Methyl-accepting transducer" evidence="13">
    <location>
        <begin position="448"/>
        <end position="684"/>
    </location>
</feature>
<dbReference type="CDD" id="cd12913">
    <property type="entry name" value="PDC1_MCP_like"/>
    <property type="match status" value="1"/>
</dbReference>
<dbReference type="Pfam" id="PF00672">
    <property type="entry name" value="HAMP"/>
    <property type="match status" value="1"/>
</dbReference>
<evidence type="ECO:0000256" key="6">
    <source>
        <dbReference type="ARBA" id="ARBA00023136"/>
    </source>
</evidence>
<dbReference type="PROSITE" id="PS50111">
    <property type="entry name" value="CHEMOTAXIS_TRANSDUC_2"/>
    <property type="match status" value="1"/>
</dbReference>
<feature type="transmembrane region" description="Helical" evidence="12">
    <location>
        <begin position="327"/>
        <end position="346"/>
    </location>
</feature>
<evidence type="ECO:0000256" key="3">
    <source>
        <dbReference type="ARBA" id="ARBA00022500"/>
    </source>
</evidence>
<dbReference type="HOGENOM" id="CLU_000445_107_19_7"/>
<gene>
    <name evidence="15" type="ORF">DESAM_21898</name>
</gene>
<comment type="subcellular location">
    <subcellularLocation>
        <location evidence="1">Cell membrane</location>
        <topology evidence="1">Multi-pass membrane protein</topology>
    </subcellularLocation>
</comment>
<dbReference type="Gene3D" id="1.10.287.950">
    <property type="entry name" value="Methyl-accepting chemotaxis protein"/>
    <property type="match status" value="1"/>
</dbReference>
<dbReference type="Gene3D" id="3.30.450.20">
    <property type="entry name" value="PAS domain"/>
    <property type="match status" value="2"/>
</dbReference>
<dbReference type="RefSeq" id="WP_015336772.1">
    <property type="nucleotide sequence ID" value="NC_020055.1"/>
</dbReference>
<dbReference type="InterPro" id="IPR003660">
    <property type="entry name" value="HAMP_dom"/>
</dbReference>
<proteinExistence type="inferred from homology"/>
<dbReference type="Pfam" id="PF02743">
    <property type="entry name" value="dCache_1"/>
    <property type="match status" value="1"/>
</dbReference>
<evidence type="ECO:0000256" key="10">
    <source>
        <dbReference type="SAM" id="Coils"/>
    </source>
</evidence>
<dbReference type="SMART" id="SM00283">
    <property type="entry name" value="MA"/>
    <property type="match status" value="1"/>
</dbReference>
<name>L0RF35_9BACT</name>
<evidence type="ECO:0000313" key="16">
    <source>
        <dbReference type="Proteomes" id="UP000010808"/>
    </source>
</evidence>
<dbReference type="STRING" id="1121451.DESAM_21898"/>
<evidence type="ECO:0000256" key="11">
    <source>
        <dbReference type="SAM" id="MobiDB-lite"/>
    </source>
</evidence>
<dbReference type="InterPro" id="IPR033479">
    <property type="entry name" value="dCache_1"/>
</dbReference>
<evidence type="ECO:0000259" key="13">
    <source>
        <dbReference type="PROSITE" id="PS50111"/>
    </source>
</evidence>
<dbReference type="SUPFAM" id="SSF58104">
    <property type="entry name" value="Methyl-accepting chemotaxis protein (MCP) signaling domain"/>
    <property type="match status" value="1"/>
</dbReference>
<dbReference type="PROSITE" id="PS50885">
    <property type="entry name" value="HAMP"/>
    <property type="match status" value="1"/>
</dbReference>
<dbReference type="PANTHER" id="PTHR32089:SF112">
    <property type="entry name" value="LYSOZYME-LIKE PROTEIN-RELATED"/>
    <property type="match status" value="1"/>
</dbReference>
<organism evidence="15 16">
    <name type="scientific">Maridesulfovibrio hydrothermalis AM13 = DSM 14728</name>
    <dbReference type="NCBI Taxonomy" id="1121451"/>
    <lineage>
        <taxon>Bacteria</taxon>
        <taxon>Pseudomonadati</taxon>
        <taxon>Thermodesulfobacteriota</taxon>
        <taxon>Desulfovibrionia</taxon>
        <taxon>Desulfovibrionales</taxon>
        <taxon>Desulfovibrionaceae</taxon>
        <taxon>Maridesulfovibrio</taxon>
    </lineage>
</organism>
<feature type="coiled-coil region" evidence="10">
    <location>
        <begin position="409"/>
        <end position="436"/>
    </location>
</feature>
<evidence type="ECO:0000256" key="12">
    <source>
        <dbReference type="SAM" id="Phobius"/>
    </source>
</evidence>
<dbReference type="Gene3D" id="6.10.340.10">
    <property type="match status" value="1"/>
</dbReference>
<dbReference type="GO" id="GO:0005886">
    <property type="term" value="C:plasma membrane"/>
    <property type="evidence" value="ECO:0007669"/>
    <property type="project" value="UniProtKB-SubCell"/>
</dbReference>
<dbReference type="CDD" id="cd12912">
    <property type="entry name" value="PDC2_MCP_like"/>
    <property type="match status" value="1"/>
</dbReference>
<dbReference type="FunFam" id="1.10.287.950:FF:000001">
    <property type="entry name" value="Methyl-accepting chemotaxis sensory transducer"/>
    <property type="match status" value="1"/>
</dbReference>
<evidence type="ECO:0000256" key="1">
    <source>
        <dbReference type="ARBA" id="ARBA00004651"/>
    </source>
</evidence>
<keyword evidence="10" id="KW-0175">Coiled coil</keyword>
<dbReference type="KEGG" id="dhy:DESAM_21898"/>
<evidence type="ECO:0000256" key="2">
    <source>
        <dbReference type="ARBA" id="ARBA00022475"/>
    </source>
</evidence>
<evidence type="ECO:0000313" key="15">
    <source>
        <dbReference type="EMBL" id="CCO24171.1"/>
    </source>
</evidence>
<keyword evidence="16" id="KW-1185">Reference proteome</keyword>
<reference evidence="15 16" key="1">
    <citation type="submission" date="2012-10" db="EMBL/GenBank/DDBJ databases">
        <authorList>
            <person name="Genoscope - CEA"/>
        </authorList>
    </citation>
    <scope>NUCLEOTIDE SEQUENCE [LARGE SCALE GENOMIC DNA]</scope>
    <source>
        <strain evidence="16">AM13 / DSM 14728</strain>
    </source>
</reference>
<protein>
    <submittedName>
        <fullName evidence="15">Methyl-accepting chemotaxis sensory transducer with Cache sensor</fullName>
    </submittedName>
</protein>
<evidence type="ECO:0000256" key="7">
    <source>
        <dbReference type="ARBA" id="ARBA00023224"/>
    </source>
</evidence>
<keyword evidence="2" id="KW-1003">Cell membrane</keyword>
<dbReference type="Pfam" id="PF00015">
    <property type="entry name" value="MCPsignal"/>
    <property type="match status" value="1"/>
</dbReference>
<dbReference type="GO" id="GO:0006935">
    <property type="term" value="P:chemotaxis"/>
    <property type="evidence" value="ECO:0007669"/>
    <property type="project" value="UniProtKB-KW"/>
</dbReference>
<feature type="region of interest" description="Disordered" evidence="11">
    <location>
        <begin position="460"/>
        <end position="481"/>
    </location>
</feature>
<comment type="similarity">
    <text evidence="8">Belongs to the methyl-accepting chemotaxis (MCP) protein family.</text>
</comment>
<keyword evidence="6 12" id="KW-0472">Membrane</keyword>
<evidence type="ECO:0000259" key="14">
    <source>
        <dbReference type="PROSITE" id="PS50885"/>
    </source>
</evidence>
<dbReference type="GO" id="GO:0007165">
    <property type="term" value="P:signal transduction"/>
    <property type="evidence" value="ECO:0007669"/>
    <property type="project" value="UniProtKB-KW"/>
</dbReference>
<keyword evidence="5 12" id="KW-1133">Transmembrane helix</keyword>
<dbReference type="AlphaFoldDB" id="L0RF35"/>
<feature type="domain" description="HAMP" evidence="14">
    <location>
        <begin position="347"/>
        <end position="400"/>
    </location>
</feature>
<feature type="compositionally biased region" description="Basic and acidic residues" evidence="11">
    <location>
        <begin position="465"/>
        <end position="478"/>
    </location>
</feature>